<dbReference type="eggNOG" id="KOG2938">
    <property type="taxonomic scope" value="Eukaryota"/>
</dbReference>
<dbReference type="Proteomes" id="UP000032141">
    <property type="component" value="Chromosome C8"/>
</dbReference>
<dbReference type="InterPro" id="IPR012337">
    <property type="entry name" value="RNaseH-like_sf"/>
</dbReference>
<feature type="domain" description="RNase H type-1" evidence="5">
    <location>
        <begin position="57"/>
        <end position="174"/>
    </location>
</feature>
<dbReference type="STRING" id="109376.A0A0D3DJ15"/>
<dbReference type="GO" id="GO:0006152">
    <property type="term" value="P:purine nucleoside catabolic process"/>
    <property type="evidence" value="ECO:0007669"/>
    <property type="project" value="TreeGrafter"/>
</dbReference>
<reference evidence="6 7" key="1">
    <citation type="journal article" date="2014" name="Genome Biol.">
        <title>Transcriptome and methylome profiling reveals relics of genome dominance in the mesopolyploid Brassica oleracea.</title>
        <authorList>
            <person name="Parkin I.A."/>
            <person name="Koh C."/>
            <person name="Tang H."/>
            <person name="Robinson S.J."/>
            <person name="Kagale S."/>
            <person name="Clarke W.E."/>
            <person name="Town C.D."/>
            <person name="Nixon J."/>
            <person name="Krishnakumar V."/>
            <person name="Bidwell S.L."/>
            <person name="Denoeud F."/>
            <person name="Belcram H."/>
            <person name="Links M.G."/>
            <person name="Just J."/>
            <person name="Clarke C."/>
            <person name="Bender T."/>
            <person name="Huebert T."/>
            <person name="Mason A.S."/>
            <person name="Pires J.C."/>
            <person name="Barker G."/>
            <person name="Moore J."/>
            <person name="Walley P.G."/>
            <person name="Manoli S."/>
            <person name="Batley J."/>
            <person name="Edwards D."/>
            <person name="Nelson M.N."/>
            <person name="Wang X."/>
            <person name="Paterson A.H."/>
            <person name="King G."/>
            <person name="Bancroft I."/>
            <person name="Chalhoub B."/>
            <person name="Sharpe A.G."/>
        </authorList>
    </citation>
    <scope>NUCLEOTIDE SEQUENCE</scope>
    <source>
        <strain evidence="6 7">cv. TO1000</strain>
    </source>
</reference>
<dbReference type="SUPFAM" id="SSF53098">
    <property type="entry name" value="Ribonuclease H-like"/>
    <property type="match status" value="1"/>
</dbReference>
<dbReference type="InterPro" id="IPR044730">
    <property type="entry name" value="RNase_H-like_dom_plant"/>
</dbReference>
<dbReference type="PANTHER" id="PTHR12304">
    <property type="entry name" value="INOSINE-URIDINE PREFERRING NUCLEOSIDE HYDROLASE"/>
    <property type="match status" value="1"/>
</dbReference>
<dbReference type="EnsemblPlants" id="Bo8g004710.1">
    <property type="protein sequence ID" value="Bo8g004710.1"/>
    <property type="gene ID" value="Bo8g004710"/>
</dbReference>
<dbReference type="OMA" id="CLIRTDA"/>
<keyword evidence="3" id="KW-0326">Glycosidase</keyword>
<evidence type="ECO:0000313" key="6">
    <source>
        <dbReference type="EnsemblPlants" id="Bo8g004710.1"/>
    </source>
</evidence>
<evidence type="ECO:0000256" key="3">
    <source>
        <dbReference type="ARBA" id="ARBA00023295"/>
    </source>
</evidence>
<evidence type="ECO:0000256" key="2">
    <source>
        <dbReference type="ARBA" id="ARBA00022801"/>
    </source>
</evidence>
<dbReference type="InterPro" id="IPR002156">
    <property type="entry name" value="RNaseH_domain"/>
</dbReference>
<accession>A0A0D3DJ15</accession>
<dbReference type="Gene3D" id="3.90.245.10">
    <property type="entry name" value="Ribonucleoside hydrolase-like"/>
    <property type="match status" value="1"/>
</dbReference>
<evidence type="ECO:0000259" key="4">
    <source>
        <dbReference type="Pfam" id="PF01156"/>
    </source>
</evidence>
<evidence type="ECO:0000259" key="5">
    <source>
        <dbReference type="Pfam" id="PF13456"/>
    </source>
</evidence>
<evidence type="ECO:0008006" key="8">
    <source>
        <dbReference type="Google" id="ProtNLM"/>
    </source>
</evidence>
<dbReference type="Pfam" id="PF01156">
    <property type="entry name" value="IU_nuc_hydro"/>
    <property type="match status" value="1"/>
</dbReference>
<keyword evidence="7" id="KW-1185">Reference proteome</keyword>
<dbReference type="InterPro" id="IPR023186">
    <property type="entry name" value="IUNH"/>
</dbReference>
<dbReference type="GO" id="GO:0008477">
    <property type="term" value="F:purine nucleosidase activity"/>
    <property type="evidence" value="ECO:0007669"/>
    <property type="project" value="TreeGrafter"/>
</dbReference>
<dbReference type="CDD" id="cd06222">
    <property type="entry name" value="RNase_H_like"/>
    <property type="match status" value="1"/>
</dbReference>
<evidence type="ECO:0000256" key="1">
    <source>
        <dbReference type="ARBA" id="ARBA00009176"/>
    </source>
</evidence>
<dbReference type="InterPro" id="IPR036452">
    <property type="entry name" value="Ribo_hydro-like"/>
</dbReference>
<dbReference type="AlphaFoldDB" id="A0A0D3DJ15"/>
<dbReference type="GO" id="GO:0003676">
    <property type="term" value="F:nucleic acid binding"/>
    <property type="evidence" value="ECO:0007669"/>
    <property type="project" value="InterPro"/>
</dbReference>
<dbReference type="GO" id="GO:0005829">
    <property type="term" value="C:cytosol"/>
    <property type="evidence" value="ECO:0007669"/>
    <property type="project" value="TreeGrafter"/>
</dbReference>
<dbReference type="GO" id="GO:0004523">
    <property type="term" value="F:RNA-DNA hybrid ribonuclease activity"/>
    <property type="evidence" value="ECO:0007669"/>
    <property type="project" value="InterPro"/>
</dbReference>
<feature type="domain" description="Inosine/uridine-preferring nucleoside hydrolase" evidence="4">
    <location>
        <begin position="175"/>
        <end position="313"/>
    </location>
</feature>
<dbReference type="InterPro" id="IPR001910">
    <property type="entry name" value="Inosine/uridine_hydrolase_dom"/>
</dbReference>
<reference evidence="6" key="2">
    <citation type="submission" date="2015-03" db="UniProtKB">
        <authorList>
            <consortium name="EnsemblPlants"/>
        </authorList>
    </citation>
    <scope>IDENTIFICATION</scope>
</reference>
<keyword evidence="2" id="KW-0378">Hydrolase</keyword>
<dbReference type="Pfam" id="PF13456">
    <property type="entry name" value="RVT_3"/>
    <property type="match status" value="1"/>
</dbReference>
<dbReference type="HOGENOM" id="CLU_862166_0_0_1"/>
<proteinExistence type="inferred from homology"/>
<dbReference type="InterPro" id="IPR036397">
    <property type="entry name" value="RNaseH_sf"/>
</dbReference>
<comment type="similarity">
    <text evidence="1">Belongs to the IUNH family.</text>
</comment>
<dbReference type="Gramene" id="Bo8g004710.1">
    <property type="protein sequence ID" value="Bo8g004710.1"/>
    <property type="gene ID" value="Bo8g004710"/>
</dbReference>
<protein>
    <recommendedName>
        <fullName evidence="8">RNase H type-1 domain-containing protein</fullName>
    </recommendedName>
</protein>
<dbReference type="eggNOG" id="KOG1075">
    <property type="taxonomic scope" value="Eukaryota"/>
</dbReference>
<dbReference type="SUPFAM" id="SSF53590">
    <property type="entry name" value="Nucleoside hydrolase"/>
    <property type="match status" value="1"/>
</dbReference>
<sequence length="323" mass="35549">RNNLIFNNRHLTSAEVVSKAIASAREWVTSQGVASRNLTPPIRPPPIATQGVCLIRTDAAWNETTKIAGLGWTIEESREVASYSRASRHVSSPLAAEGLALREAILKCRDRGISKIRCESDSAILVKAINNGKSLAGLYGILSDISSLAFFFDSITFNWISRERNTVADCLAKQIFGDPEAADIVFTCGADIIAVGINVTHQVVMTADDRDKLASSNGKLGQYLCKILDLYYSYHLDAYEIKGVYLHDPTTIIAAFLPSLFTYTEGVVRVQTDGITRGLTLLYNNQKRFEEETEWSDKPSVKVAVTVDAPAVLKLIMDRLMES</sequence>
<evidence type="ECO:0000313" key="7">
    <source>
        <dbReference type="Proteomes" id="UP000032141"/>
    </source>
</evidence>
<dbReference type="PANTHER" id="PTHR12304:SF51">
    <property type="entry name" value="INOSINE_URIDINE-PREFERRING NUCLEOSIDE HYDROLASE DOMAIN-CONTAINING PROTEIN"/>
    <property type="match status" value="1"/>
</dbReference>
<organism evidence="6 7">
    <name type="scientific">Brassica oleracea var. oleracea</name>
    <dbReference type="NCBI Taxonomy" id="109376"/>
    <lineage>
        <taxon>Eukaryota</taxon>
        <taxon>Viridiplantae</taxon>
        <taxon>Streptophyta</taxon>
        <taxon>Embryophyta</taxon>
        <taxon>Tracheophyta</taxon>
        <taxon>Spermatophyta</taxon>
        <taxon>Magnoliopsida</taxon>
        <taxon>eudicotyledons</taxon>
        <taxon>Gunneridae</taxon>
        <taxon>Pentapetalae</taxon>
        <taxon>rosids</taxon>
        <taxon>malvids</taxon>
        <taxon>Brassicales</taxon>
        <taxon>Brassicaceae</taxon>
        <taxon>Brassiceae</taxon>
        <taxon>Brassica</taxon>
    </lineage>
</organism>
<dbReference type="Gene3D" id="3.30.420.10">
    <property type="entry name" value="Ribonuclease H-like superfamily/Ribonuclease H"/>
    <property type="match status" value="1"/>
</dbReference>
<name>A0A0D3DJ15_BRAOL</name>